<evidence type="ECO:0000259" key="3">
    <source>
        <dbReference type="Pfam" id="PF01471"/>
    </source>
</evidence>
<dbReference type="Gene3D" id="1.10.101.10">
    <property type="entry name" value="PGBD-like superfamily/PGBD"/>
    <property type="match status" value="2"/>
</dbReference>
<evidence type="ECO:0000313" key="4">
    <source>
        <dbReference type="EMBL" id="MEW9306237.1"/>
    </source>
</evidence>
<name>A0ABV3PKT9_9HYPH</name>
<dbReference type="SUPFAM" id="SSF47090">
    <property type="entry name" value="PGBD-like"/>
    <property type="match status" value="2"/>
</dbReference>
<feature type="transmembrane region" description="Helical" evidence="2">
    <location>
        <begin position="39"/>
        <end position="59"/>
    </location>
</feature>
<dbReference type="Proteomes" id="UP001555786">
    <property type="component" value="Unassembled WGS sequence"/>
</dbReference>
<keyword evidence="5" id="KW-1185">Reference proteome</keyword>
<sequence length="261" mass="27032">MREALARSDRDFLLSDKVEEAPSRYVGIMRVILQRPAEVAGLAVMGGLSLAILVNALVLQNGTHTSPFIAQRGSASSAPSVSASGASARGADDAASQDAVAVLRDVQLALAERGLYDGLADGVLGPKTTAAIRSFQQHNGMPVDGQPSAALLTKIIASSSPLLTTEPTATEAPPAPPVDQIAALINGEPPAPAGPQPDKRVLGVEKALAKQGYGPLKVDGFMAADTRNAISRFEKDRGLPVTGQISTRLLQELARSGTKVE</sequence>
<accession>A0ABV3PKT9</accession>
<dbReference type="InterPro" id="IPR036366">
    <property type="entry name" value="PGBDSf"/>
</dbReference>
<comment type="caution">
    <text evidence="4">The sequence shown here is derived from an EMBL/GenBank/DDBJ whole genome shotgun (WGS) entry which is preliminary data.</text>
</comment>
<evidence type="ECO:0000256" key="2">
    <source>
        <dbReference type="SAM" id="Phobius"/>
    </source>
</evidence>
<feature type="compositionally biased region" description="Low complexity" evidence="1">
    <location>
        <begin position="73"/>
        <end position="89"/>
    </location>
</feature>
<protein>
    <submittedName>
        <fullName evidence="4">Peptidoglycan-binding domain-containing protein</fullName>
    </submittedName>
</protein>
<feature type="region of interest" description="Disordered" evidence="1">
    <location>
        <begin position="70"/>
        <end position="89"/>
    </location>
</feature>
<gene>
    <name evidence="4" type="ORF">ABXS05_11855</name>
</gene>
<proteinExistence type="predicted"/>
<feature type="domain" description="Peptidoglycan binding-like" evidence="3">
    <location>
        <begin position="104"/>
        <end position="154"/>
    </location>
</feature>
<keyword evidence="2" id="KW-0812">Transmembrane</keyword>
<dbReference type="Pfam" id="PF01471">
    <property type="entry name" value="PG_binding_1"/>
    <property type="match status" value="2"/>
</dbReference>
<keyword evidence="2" id="KW-0472">Membrane</keyword>
<dbReference type="InterPro" id="IPR002477">
    <property type="entry name" value="Peptidoglycan-bd-like"/>
</dbReference>
<dbReference type="RefSeq" id="WP_367624061.1">
    <property type="nucleotide sequence ID" value="NZ_JBFNQD010000003.1"/>
</dbReference>
<keyword evidence="2" id="KW-1133">Transmembrane helix</keyword>
<reference evidence="4 5" key="1">
    <citation type="submission" date="2024-07" db="EMBL/GenBank/DDBJ databases">
        <title>Description of Labrys sedimenti sp. nov., isolated from a diclofenac-degrading enrichment culture.</title>
        <authorList>
            <person name="Tancsics A."/>
            <person name="Csepanyi A."/>
        </authorList>
    </citation>
    <scope>NUCLEOTIDE SEQUENCE [LARGE SCALE GENOMIC DNA]</scope>
    <source>
        <strain evidence="4 5">LMG 23578</strain>
    </source>
</reference>
<organism evidence="4 5">
    <name type="scientific">Labrys neptuniae</name>
    <dbReference type="NCBI Taxonomy" id="376174"/>
    <lineage>
        <taxon>Bacteria</taxon>
        <taxon>Pseudomonadati</taxon>
        <taxon>Pseudomonadota</taxon>
        <taxon>Alphaproteobacteria</taxon>
        <taxon>Hyphomicrobiales</taxon>
        <taxon>Xanthobacteraceae</taxon>
        <taxon>Labrys</taxon>
    </lineage>
</organism>
<evidence type="ECO:0000256" key="1">
    <source>
        <dbReference type="SAM" id="MobiDB-lite"/>
    </source>
</evidence>
<dbReference type="InterPro" id="IPR036365">
    <property type="entry name" value="PGBD-like_sf"/>
</dbReference>
<dbReference type="EMBL" id="JBFNQD010000003">
    <property type="protein sequence ID" value="MEW9306237.1"/>
    <property type="molecule type" value="Genomic_DNA"/>
</dbReference>
<feature type="domain" description="Peptidoglycan binding-like" evidence="3">
    <location>
        <begin position="201"/>
        <end position="252"/>
    </location>
</feature>
<evidence type="ECO:0000313" key="5">
    <source>
        <dbReference type="Proteomes" id="UP001555786"/>
    </source>
</evidence>